<evidence type="ECO:0000313" key="2">
    <source>
        <dbReference type="EMBL" id="GLB38564.1"/>
    </source>
</evidence>
<comment type="caution">
    <text evidence="2">The sequence shown here is derived from an EMBL/GenBank/DDBJ whole genome shotgun (WGS) entry which is preliminary data.</text>
</comment>
<reference evidence="2" key="1">
    <citation type="submission" date="2022-07" db="EMBL/GenBank/DDBJ databases">
        <title>The genome of Lyophyllum shimeji provides insight into the initial evolution of ectomycorrhizal fungal genome.</title>
        <authorList>
            <person name="Kobayashi Y."/>
            <person name="Shibata T."/>
            <person name="Hirakawa H."/>
            <person name="Shigenobu S."/>
            <person name="Nishiyama T."/>
            <person name="Yamada A."/>
            <person name="Hasebe M."/>
            <person name="Kawaguchi M."/>
        </authorList>
    </citation>
    <scope>NUCLEOTIDE SEQUENCE</scope>
    <source>
        <strain evidence="2">AT787</strain>
    </source>
</reference>
<dbReference type="AlphaFoldDB" id="A0A9P3PNA2"/>
<feature type="region of interest" description="Disordered" evidence="1">
    <location>
        <begin position="83"/>
        <end position="107"/>
    </location>
</feature>
<sequence length="107" mass="11568">MSSKYASTTSLISTDTTSSTYSATKASPRDQPAPQKATAKKAKPEKEPRDKNPLGAVRFADLAGRNGLHSLLYFNERKSMMKTRVEKNARSPADSGLRAKDVAHDAG</sequence>
<feature type="region of interest" description="Disordered" evidence="1">
    <location>
        <begin position="1"/>
        <end position="55"/>
    </location>
</feature>
<dbReference type="EMBL" id="BRPK01000005">
    <property type="protein sequence ID" value="GLB38564.1"/>
    <property type="molecule type" value="Genomic_DNA"/>
</dbReference>
<feature type="compositionally biased region" description="Basic and acidic residues" evidence="1">
    <location>
        <begin position="97"/>
        <end position="107"/>
    </location>
</feature>
<proteinExistence type="predicted"/>
<protein>
    <submittedName>
        <fullName evidence="2">Uncharacterized protein</fullName>
    </submittedName>
</protein>
<feature type="compositionally biased region" description="Low complexity" evidence="1">
    <location>
        <begin position="1"/>
        <end position="37"/>
    </location>
</feature>
<name>A0A9P3PNA2_LYOSH</name>
<accession>A0A9P3PNA2</accession>
<gene>
    <name evidence="2" type="ORF">LshimejAT787_0504290</name>
</gene>
<organism evidence="2 3">
    <name type="scientific">Lyophyllum shimeji</name>
    <name type="common">Hon-shimeji</name>
    <name type="synonym">Tricholoma shimeji</name>
    <dbReference type="NCBI Taxonomy" id="47721"/>
    <lineage>
        <taxon>Eukaryota</taxon>
        <taxon>Fungi</taxon>
        <taxon>Dikarya</taxon>
        <taxon>Basidiomycota</taxon>
        <taxon>Agaricomycotina</taxon>
        <taxon>Agaricomycetes</taxon>
        <taxon>Agaricomycetidae</taxon>
        <taxon>Agaricales</taxon>
        <taxon>Tricholomatineae</taxon>
        <taxon>Lyophyllaceae</taxon>
        <taxon>Lyophyllum</taxon>
    </lineage>
</organism>
<evidence type="ECO:0000313" key="3">
    <source>
        <dbReference type="Proteomes" id="UP001063166"/>
    </source>
</evidence>
<evidence type="ECO:0000256" key="1">
    <source>
        <dbReference type="SAM" id="MobiDB-lite"/>
    </source>
</evidence>
<dbReference type="Proteomes" id="UP001063166">
    <property type="component" value="Unassembled WGS sequence"/>
</dbReference>
<keyword evidence="3" id="KW-1185">Reference proteome</keyword>
<feature type="compositionally biased region" description="Basic and acidic residues" evidence="1">
    <location>
        <begin position="42"/>
        <end position="52"/>
    </location>
</feature>